<dbReference type="EMBL" id="JABAIL010000003">
    <property type="protein sequence ID" value="NLR91600.1"/>
    <property type="molecule type" value="Genomic_DNA"/>
</dbReference>
<protein>
    <submittedName>
        <fullName evidence="1">DUF4493 domain-containing protein</fullName>
    </submittedName>
</protein>
<evidence type="ECO:0000313" key="1">
    <source>
        <dbReference type="EMBL" id="NLR91600.1"/>
    </source>
</evidence>
<dbReference type="AlphaFoldDB" id="A0A7X8SK17"/>
<keyword evidence="2" id="KW-1185">Reference proteome</keyword>
<gene>
    <name evidence="1" type="ORF">HGP29_10305</name>
</gene>
<dbReference type="PROSITE" id="PS51257">
    <property type="entry name" value="PROKAR_LIPOPROTEIN"/>
    <property type="match status" value="1"/>
</dbReference>
<reference evidence="1 2" key="1">
    <citation type="submission" date="2020-04" db="EMBL/GenBank/DDBJ databases">
        <title>Flammeovirga sp. SR4, a novel species isolated from seawater.</title>
        <authorList>
            <person name="Wang X."/>
        </authorList>
    </citation>
    <scope>NUCLEOTIDE SEQUENCE [LARGE SCALE GENOMIC DNA]</scope>
    <source>
        <strain evidence="1 2">SR4</strain>
    </source>
</reference>
<dbReference type="Proteomes" id="UP000585050">
    <property type="component" value="Unassembled WGS sequence"/>
</dbReference>
<accession>A0A7X8SK17</accession>
<sequence>MKINISPLLWPTIVLLFASSCNSTLENKNQLGRVTIQLDIHGNHFFNYNHEMTITDDFAVNIIHKQTNQLVFAYEDYRDVPTSIHLHQGVYIIEVLSDNLNKQEYKGLETLTVIGGNTSVVRINCLPTSKFMKIGDVDYHSLSYTSPSKRSREKKI</sequence>
<proteinExistence type="predicted"/>
<comment type="caution">
    <text evidence="1">The sequence shown here is derived from an EMBL/GenBank/DDBJ whole genome shotgun (WGS) entry which is preliminary data.</text>
</comment>
<name>A0A7X8SK17_9BACT</name>
<evidence type="ECO:0000313" key="2">
    <source>
        <dbReference type="Proteomes" id="UP000585050"/>
    </source>
</evidence>
<dbReference type="RefSeq" id="WP_168882318.1">
    <property type="nucleotide sequence ID" value="NZ_JABAIL010000003.1"/>
</dbReference>
<organism evidence="1 2">
    <name type="scientific">Flammeovirga agarivorans</name>
    <dbReference type="NCBI Taxonomy" id="2726742"/>
    <lineage>
        <taxon>Bacteria</taxon>
        <taxon>Pseudomonadati</taxon>
        <taxon>Bacteroidota</taxon>
        <taxon>Cytophagia</taxon>
        <taxon>Cytophagales</taxon>
        <taxon>Flammeovirgaceae</taxon>
        <taxon>Flammeovirga</taxon>
    </lineage>
</organism>